<reference evidence="2 3" key="1">
    <citation type="journal article" date="2009" name="Stand. Genomic Sci.">
        <title>Complete genome sequence of Beutenbergia cavernae type strain (HKI 0122).</title>
        <authorList>
            <person name="Land M."/>
            <person name="Pukall R."/>
            <person name="Abt B."/>
            <person name="Goker M."/>
            <person name="Rohde M."/>
            <person name="Glavina Del Rio T."/>
            <person name="Tice H."/>
            <person name="Copeland A."/>
            <person name="Cheng J.F."/>
            <person name="Lucas S."/>
            <person name="Chen F."/>
            <person name="Nolan M."/>
            <person name="Bruce D."/>
            <person name="Goodwin L."/>
            <person name="Pitluck S."/>
            <person name="Ivanova N."/>
            <person name="Mavromatis K."/>
            <person name="Ovchinnikova G."/>
            <person name="Pati A."/>
            <person name="Chen A."/>
            <person name="Palaniappan K."/>
            <person name="Hauser L."/>
            <person name="Chang Y.J."/>
            <person name="Jefferies C.C."/>
            <person name="Saunders E."/>
            <person name="Brettin T."/>
            <person name="Detter J.C."/>
            <person name="Han C."/>
            <person name="Chain P."/>
            <person name="Bristow J."/>
            <person name="Eisen J.A."/>
            <person name="Markowitz V."/>
            <person name="Hugenholtz P."/>
            <person name="Kyrpides N.C."/>
            <person name="Klenk H.P."/>
            <person name="Lapidus A."/>
        </authorList>
    </citation>
    <scope>NUCLEOTIDE SEQUENCE [LARGE SCALE GENOMIC DNA]</scope>
    <source>
        <strain evidence="3">ATCC BAA-8 / DSM 12333 / NBRC 16432</strain>
    </source>
</reference>
<organism evidence="2 3">
    <name type="scientific">Beutenbergia cavernae (strain ATCC BAA-8 / DSM 12333 / CCUG 43141 / JCM 11478 / NBRC 16432 / NCIMB 13614 / HKI 0122)</name>
    <dbReference type="NCBI Taxonomy" id="471853"/>
    <lineage>
        <taxon>Bacteria</taxon>
        <taxon>Bacillati</taxon>
        <taxon>Actinomycetota</taxon>
        <taxon>Actinomycetes</taxon>
        <taxon>Micrococcales</taxon>
        <taxon>Beutenbergiaceae</taxon>
        <taxon>Beutenbergia</taxon>
    </lineage>
</organism>
<dbReference type="AlphaFoldDB" id="C5C3T2"/>
<dbReference type="RefSeq" id="WP_015884228.1">
    <property type="nucleotide sequence ID" value="NC_012669.1"/>
</dbReference>
<sequence>MTTQKTFKRRVRERMAKTGESYTSARRNLVPDGDDAGADGPGAGPPGSPGGPAGDADGALVLTAEEPLVAATGHGWDHWFAELDAWGGTAHTHTEIARYLTGELDVSGWWAQTITVSYERARGMRAPGEHADGFSVSAAKTVGVGVERLFAAFDDVAVRDRWLPGVPLSRRTASAPRSARYDWGHDGSRVLVGFTAKGPDKATIAVQHERLADAGAAETQKAYWRSAVAALKTYLEKGETDD</sequence>
<accession>C5C3T2</accession>
<dbReference type="InterPro" id="IPR023393">
    <property type="entry name" value="START-like_dom_sf"/>
</dbReference>
<evidence type="ECO:0000256" key="1">
    <source>
        <dbReference type="SAM" id="MobiDB-lite"/>
    </source>
</evidence>
<dbReference type="STRING" id="471853.Bcav_3749"/>
<dbReference type="HOGENOM" id="CLU_109315_0_0_11"/>
<dbReference type="Gene3D" id="3.30.530.20">
    <property type="match status" value="1"/>
</dbReference>
<dbReference type="KEGG" id="bcv:Bcav_3749"/>
<keyword evidence="3" id="KW-1185">Reference proteome</keyword>
<dbReference type="OrthoDB" id="3837807at2"/>
<dbReference type="eggNOG" id="COG3832">
    <property type="taxonomic scope" value="Bacteria"/>
</dbReference>
<evidence type="ECO:0000313" key="2">
    <source>
        <dbReference type="EMBL" id="ACQ81991.1"/>
    </source>
</evidence>
<evidence type="ECO:0000313" key="3">
    <source>
        <dbReference type="Proteomes" id="UP000007962"/>
    </source>
</evidence>
<name>C5C3T2_BEUC1</name>
<feature type="compositionally biased region" description="Basic residues" evidence="1">
    <location>
        <begin position="1"/>
        <end position="12"/>
    </location>
</feature>
<feature type="region of interest" description="Disordered" evidence="1">
    <location>
        <begin position="1"/>
        <end position="58"/>
    </location>
</feature>
<evidence type="ECO:0008006" key="4">
    <source>
        <dbReference type="Google" id="ProtNLM"/>
    </source>
</evidence>
<dbReference type="Proteomes" id="UP000007962">
    <property type="component" value="Chromosome"/>
</dbReference>
<dbReference type="EMBL" id="CP001618">
    <property type="protein sequence ID" value="ACQ81991.1"/>
    <property type="molecule type" value="Genomic_DNA"/>
</dbReference>
<protein>
    <recommendedName>
        <fullName evidence="4">Activator of Hsp90 ATPase 1 family protein</fullName>
    </recommendedName>
</protein>
<dbReference type="SUPFAM" id="SSF55961">
    <property type="entry name" value="Bet v1-like"/>
    <property type="match status" value="1"/>
</dbReference>
<gene>
    <name evidence="2" type="ordered locus">Bcav_3749</name>
</gene>
<proteinExistence type="predicted"/>